<keyword evidence="1" id="KW-0472">Membrane</keyword>
<keyword evidence="1" id="KW-1133">Transmembrane helix</keyword>
<dbReference type="Pfam" id="PF19086">
    <property type="entry name" value="Terpene_syn_C_2"/>
    <property type="match status" value="1"/>
</dbReference>
<keyword evidence="1" id="KW-0812">Transmembrane</keyword>
<dbReference type="PANTHER" id="PTHR31739">
    <property type="entry name" value="ENT-COPALYL DIPHOSPHATE SYNTHASE, CHLOROPLASTIC"/>
    <property type="match status" value="1"/>
</dbReference>
<feature type="transmembrane region" description="Helical" evidence="1">
    <location>
        <begin position="20"/>
        <end position="40"/>
    </location>
</feature>
<reference evidence="2" key="1">
    <citation type="submission" date="2014-09" db="EMBL/GenBank/DDBJ databases">
        <authorList>
            <person name="Magalhaes I.L.F."/>
            <person name="Oliveira U."/>
            <person name="Santos F.R."/>
            <person name="Vidigal T.H.D.A."/>
            <person name="Brescovit A.D."/>
            <person name="Santos A.J."/>
        </authorList>
    </citation>
    <scope>NUCLEOTIDE SEQUENCE</scope>
    <source>
        <tissue evidence="2">Shoot tissue taken approximately 20 cm above the soil surface</tissue>
    </source>
</reference>
<dbReference type="GO" id="GO:0010333">
    <property type="term" value="F:terpene synthase activity"/>
    <property type="evidence" value="ECO:0007669"/>
    <property type="project" value="InterPro"/>
</dbReference>
<dbReference type="Gene3D" id="1.10.600.10">
    <property type="entry name" value="Farnesyl Diphosphate Synthase"/>
    <property type="match status" value="1"/>
</dbReference>
<organism evidence="2">
    <name type="scientific">Arundo donax</name>
    <name type="common">Giant reed</name>
    <name type="synonym">Donax arundinaceus</name>
    <dbReference type="NCBI Taxonomy" id="35708"/>
    <lineage>
        <taxon>Eukaryota</taxon>
        <taxon>Viridiplantae</taxon>
        <taxon>Streptophyta</taxon>
        <taxon>Embryophyta</taxon>
        <taxon>Tracheophyta</taxon>
        <taxon>Spermatophyta</taxon>
        <taxon>Magnoliopsida</taxon>
        <taxon>Liliopsida</taxon>
        <taxon>Poales</taxon>
        <taxon>Poaceae</taxon>
        <taxon>PACMAD clade</taxon>
        <taxon>Arundinoideae</taxon>
        <taxon>Arundineae</taxon>
        <taxon>Arundo</taxon>
    </lineage>
</organism>
<reference evidence="2" key="2">
    <citation type="journal article" date="2015" name="Data Brief">
        <title>Shoot transcriptome of the giant reed, Arundo donax.</title>
        <authorList>
            <person name="Barrero R.A."/>
            <person name="Guerrero F.D."/>
            <person name="Moolhuijzen P."/>
            <person name="Goolsby J.A."/>
            <person name="Tidwell J."/>
            <person name="Bellgard S.E."/>
            <person name="Bellgard M.I."/>
        </authorList>
    </citation>
    <scope>NUCLEOTIDE SEQUENCE</scope>
    <source>
        <tissue evidence="2">Shoot tissue taken approximately 20 cm above the soil surface</tissue>
    </source>
</reference>
<dbReference type="GO" id="GO:0016102">
    <property type="term" value="P:diterpenoid biosynthetic process"/>
    <property type="evidence" value="ECO:0007669"/>
    <property type="project" value="TreeGrafter"/>
</dbReference>
<dbReference type="InterPro" id="IPR050148">
    <property type="entry name" value="Terpene_synthase-like"/>
</dbReference>
<name>A0A0A9B340_ARUDO</name>
<protein>
    <recommendedName>
        <fullName evidence="3">Terpene synthase metal-binding domain-containing protein</fullName>
    </recommendedName>
</protein>
<dbReference type="GO" id="GO:0000287">
    <property type="term" value="F:magnesium ion binding"/>
    <property type="evidence" value="ECO:0007669"/>
    <property type="project" value="TreeGrafter"/>
</dbReference>
<dbReference type="EMBL" id="GBRH01244163">
    <property type="protein sequence ID" value="JAD53732.1"/>
    <property type="molecule type" value="Transcribed_RNA"/>
</dbReference>
<dbReference type="PANTHER" id="PTHR31739:SF16">
    <property type="entry name" value="ENT-KAURENE SYNTHASE-LIKE 3"/>
    <property type="match status" value="1"/>
</dbReference>
<dbReference type="SUPFAM" id="SSF48576">
    <property type="entry name" value="Terpenoid synthases"/>
    <property type="match status" value="1"/>
</dbReference>
<proteinExistence type="predicted"/>
<evidence type="ECO:0000313" key="2">
    <source>
        <dbReference type="EMBL" id="JAD53732.1"/>
    </source>
</evidence>
<dbReference type="AlphaFoldDB" id="A0A0A9B340"/>
<accession>A0A0A9B340</accession>
<sequence length="186" mass="21212">MMTEVKWRISKYMPTAEEYITNAFMTFALGPIVLPALYLVGPKIPESVVRDPEYSELFRLMSTCGRLLNDAQTYEREYSEGKVNSVSLLVLDSGGSMSIEEARREIQKPIETCRRDLLRLVLREEGAVPRPCKELFWKMCKVCYFFYFRSDGFSSPEEKAGEVDAVINKPLQLKGSSGHVSFGEKN</sequence>
<evidence type="ECO:0008006" key="3">
    <source>
        <dbReference type="Google" id="ProtNLM"/>
    </source>
</evidence>
<dbReference type="InterPro" id="IPR008949">
    <property type="entry name" value="Isoprenoid_synthase_dom_sf"/>
</dbReference>
<evidence type="ECO:0000256" key="1">
    <source>
        <dbReference type="SAM" id="Phobius"/>
    </source>
</evidence>